<evidence type="ECO:0000256" key="4">
    <source>
        <dbReference type="RuleBase" id="RU000363"/>
    </source>
</evidence>
<evidence type="ECO:0000256" key="3">
    <source>
        <dbReference type="ARBA" id="ARBA00023002"/>
    </source>
</evidence>
<dbReference type="Gene3D" id="3.40.50.720">
    <property type="entry name" value="NAD(P)-binding Rossmann-like Domain"/>
    <property type="match status" value="1"/>
</dbReference>
<keyword evidence="2" id="KW-0521">NADP</keyword>
<dbReference type="EMBL" id="NAJM01000016">
    <property type="protein sequence ID" value="RVX71603.1"/>
    <property type="molecule type" value="Genomic_DNA"/>
</dbReference>
<dbReference type="GO" id="GO:0016616">
    <property type="term" value="F:oxidoreductase activity, acting on the CH-OH group of donors, NAD or NADP as acceptor"/>
    <property type="evidence" value="ECO:0007669"/>
    <property type="project" value="TreeGrafter"/>
</dbReference>
<dbReference type="InterPro" id="IPR020904">
    <property type="entry name" value="Sc_DH/Rdtase_CS"/>
</dbReference>
<evidence type="ECO:0000256" key="2">
    <source>
        <dbReference type="ARBA" id="ARBA00022857"/>
    </source>
</evidence>
<keyword evidence="3" id="KW-0560">Oxidoreductase</keyword>
<dbReference type="SUPFAM" id="SSF51735">
    <property type="entry name" value="NAD(P)-binding Rossmann-fold domains"/>
    <property type="match status" value="1"/>
</dbReference>
<evidence type="ECO:0000256" key="1">
    <source>
        <dbReference type="ARBA" id="ARBA00006484"/>
    </source>
</evidence>
<sequence>MSKVALITGGASGLGLATAKAFAKDGWKVAIVDFNEASGQEAAQELNGKFYKTNVTDYDNLANTFAQVYQDHGRLDMVFANAGIVEKVDFYKRHESDAKGLPPKLDTLVLDINITSVVTTAYLAVHFFRKNATPGGALVMTASTGGLYPTPYLPMYAAAKHGVVGLTRSVAGLFAKEGIRVNCICPGAVRTNLISKAEWDRFPQQGFVPIESVVKVVQMLTNDQSLSGKAVELIRDQWKFREAPEFEDEDMKKVMTMSEVPFEGQN</sequence>
<name>A0A438N758_EXOME</name>
<dbReference type="InterPro" id="IPR002347">
    <property type="entry name" value="SDR_fam"/>
</dbReference>
<dbReference type="PANTHER" id="PTHR44229:SF4">
    <property type="entry name" value="15-HYDROXYPROSTAGLANDIN DEHYDROGENASE [NAD(+)]"/>
    <property type="match status" value="1"/>
</dbReference>
<dbReference type="CDD" id="cd05323">
    <property type="entry name" value="ADH_SDR_c_like"/>
    <property type="match status" value="1"/>
</dbReference>
<dbReference type="PANTHER" id="PTHR44229">
    <property type="entry name" value="15-HYDROXYPROSTAGLANDIN DEHYDROGENASE [NAD(+)]"/>
    <property type="match status" value="1"/>
</dbReference>
<dbReference type="PROSITE" id="PS00061">
    <property type="entry name" value="ADH_SHORT"/>
    <property type="match status" value="1"/>
</dbReference>
<dbReference type="OrthoDB" id="5371740at2759"/>
<dbReference type="VEuPathDB" id="FungiDB:PV10_06015"/>
<dbReference type="PRINTS" id="PR00081">
    <property type="entry name" value="GDHRDH"/>
</dbReference>
<reference evidence="5 6" key="1">
    <citation type="submission" date="2017-03" db="EMBL/GenBank/DDBJ databases">
        <title>Genomes of endolithic fungi from Antarctica.</title>
        <authorList>
            <person name="Coleine C."/>
            <person name="Masonjones S."/>
            <person name="Stajich J.E."/>
        </authorList>
    </citation>
    <scope>NUCLEOTIDE SEQUENCE [LARGE SCALE GENOMIC DNA]</scope>
    <source>
        <strain evidence="5 6">CCFEE 6314</strain>
    </source>
</reference>
<dbReference type="PRINTS" id="PR00080">
    <property type="entry name" value="SDRFAMILY"/>
</dbReference>
<dbReference type="Proteomes" id="UP000288859">
    <property type="component" value="Unassembled WGS sequence"/>
</dbReference>
<dbReference type="AlphaFoldDB" id="A0A438N758"/>
<evidence type="ECO:0000313" key="5">
    <source>
        <dbReference type="EMBL" id="RVX71603.1"/>
    </source>
</evidence>
<comment type="caution">
    <text evidence="5">The sequence shown here is derived from an EMBL/GenBank/DDBJ whole genome shotgun (WGS) entry which is preliminary data.</text>
</comment>
<dbReference type="Pfam" id="PF00106">
    <property type="entry name" value="adh_short"/>
    <property type="match status" value="1"/>
</dbReference>
<accession>A0A438N758</accession>
<dbReference type="InterPro" id="IPR036291">
    <property type="entry name" value="NAD(P)-bd_dom_sf"/>
</dbReference>
<evidence type="ECO:0000313" key="6">
    <source>
        <dbReference type="Proteomes" id="UP000288859"/>
    </source>
</evidence>
<proteinExistence type="inferred from homology"/>
<protein>
    <submittedName>
        <fullName evidence="5">Uncharacterized protein</fullName>
    </submittedName>
</protein>
<organism evidence="5 6">
    <name type="scientific">Exophiala mesophila</name>
    <name type="common">Black yeast-like fungus</name>
    <dbReference type="NCBI Taxonomy" id="212818"/>
    <lineage>
        <taxon>Eukaryota</taxon>
        <taxon>Fungi</taxon>
        <taxon>Dikarya</taxon>
        <taxon>Ascomycota</taxon>
        <taxon>Pezizomycotina</taxon>
        <taxon>Eurotiomycetes</taxon>
        <taxon>Chaetothyriomycetidae</taxon>
        <taxon>Chaetothyriales</taxon>
        <taxon>Herpotrichiellaceae</taxon>
        <taxon>Exophiala</taxon>
    </lineage>
</organism>
<dbReference type="GO" id="GO:0005737">
    <property type="term" value="C:cytoplasm"/>
    <property type="evidence" value="ECO:0007669"/>
    <property type="project" value="TreeGrafter"/>
</dbReference>
<gene>
    <name evidence="5" type="ORF">B0A52_03787</name>
</gene>
<comment type="similarity">
    <text evidence="1 4">Belongs to the short-chain dehydrogenases/reductases (SDR) family.</text>
</comment>